<dbReference type="PROSITE" id="PS01117">
    <property type="entry name" value="HTH_MARR_1"/>
    <property type="match status" value="1"/>
</dbReference>
<accession>A0A2S6IIZ2</accession>
<dbReference type="GO" id="GO:0003700">
    <property type="term" value="F:DNA-binding transcription factor activity"/>
    <property type="evidence" value="ECO:0007669"/>
    <property type="project" value="InterPro"/>
</dbReference>
<evidence type="ECO:0000313" key="6">
    <source>
        <dbReference type="Proteomes" id="UP000239485"/>
    </source>
</evidence>
<dbReference type="SUPFAM" id="SSF46785">
    <property type="entry name" value="Winged helix' DNA-binding domain"/>
    <property type="match status" value="1"/>
</dbReference>
<dbReference type="Proteomes" id="UP000239485">
    <property type="component" value="Unassembled WGS sequence"/>
</dbReference>
<evidence type="ECO:0000256" key="1">
    <source>
        <dbReference type="ARBA" id="ARBA00023015"/>
    </source>
</evidence>
<keyword evidence="6" id="KW-1185">Reference proteome</keyword>
<evidence type="ECO:0000313" key="5">
    <source>
        <dbReference type="EMBL" id="PPK94192.1"/>
    </source>
</evidence>
<dbReference type="Pfam" id="PF12802">
    <property type="entry name" value="MarR_2"/>
    <property type="match status" value="1"/>
</dbReference>
<dbReference type="PRINTS" id="PR00598">
    <property type="entry name" value="HTHMARR"/>
</dbReference>
<dbReference type="OrthoDB" id="4485201at2"/>
<dbReference type="InterPro" id="IPR039422">
    <property type="entry name" value="MarR/SlyA-like"/>
</dbReference>
<feature type="domain" description="HTH marR-type" evidence="4">
    <location>
        <begin position="5"/>
        <end position="139"/>
    </location>
</feature>
<proteinExistence type="predicted"/>
<dbReference type="InterPro" id="IPR023187">
    <property type="entry name" value="Tscrpt_reg_MarR-type_CS"/>
</dbReference>
<dbReference type="InterPro" id="IPR036390">
    <property type="entry name" value="WH_DNA-bd_sf"/>
</dbReference>
<dbReference type="PANTHER" id="PTHR33164">
    <property type="entry name" value="TRANSCRIPTIONAL REGULATOR, MARR FAMILY"/>
    <property type="match status" value="1"/>
</dbReference>
<keyword evidence="3" id="KW-0804">Transcription</keyword>
<keyword evidence="2 5" id="KW-0238">DNA-binding</keyword>
<dbReference type="PANTHER" id="PTHR33164:SF57">
    <property type="entry name" value="MARR-FAMILY TRANSCRIPTIONAL REGULATOR"/>
    <property type="match status" value="1"/>
</dbReference>
<name>A0A2S6IIZ2_9ACTN</name>
<dbReference type="GO" id="GO:0003677">
    <property type="term" value="F:DNA binding"/>
    <property type="evidence" value="ECO:0007669"/>
    <property type="project" value="UniProtKB-KW"/>
</dbReference>
<comment type="caution">
    <text evidence="5">The sequence shown here is derived from an EMBL/GenBank/DDBJ whole genome shotgun (WGS) entry which is preliminary data.</text>
</comment>
<dbReference type="Gene3D" id="1.10.10.10">
    <property type="entry name" value="Winged helix-like DNA-binding domain superfamily/Winged helix DNA-binding domain"/>
    <property type="match status" value="1"/>
</dbReference>
<dbReference type="RefSeq" id="WP_104433142.1">
    <property type="nucleotide sequence ID" value="NZ_PTJD01000008.1"/>
</dbReference>
<evidence type="ECO:0000259" key="4">
    <source>
        <dbReference type="PROSITE" id="PS50995"/>
    </source>
</evidence>
<dbReference type="EMBL" id="PTJD01000008">
    <property type="protein sequence ID" value="PPK94192.1"/>
    <property type="molecule type" value="Genomic_DNA"/>
</dbReference>
<dbReference type="AlphaFoldDB" id="A0A2S6IIZ2"/>
<dbReference type="InterPro" id="IPR000835">
    <property type="entry name" value="HTH_MarR-typ"/>
</dbReference>
<organism evidence="5 6">
    <name type="scientific">Kineococcus xinjiangensis</name>
    <dbReference type="NCBI Taxonomy" id="512762"/>
    <lineage>
        <taxon>Bacteria</taxon>
        <taxon>Bacillati</taxon>
        <taxon>Actinomycetota</taxon>
        <taxon>Actinomycetes</taxon>
        <taxon>Kineosporiales</taxon>
        <taxon>Kineosporiaceae</taxon>
        <taxon>Kineococcus</taxon>
    </lineage>
</organism>
<dbReference type="PROSITE" id="PS50995">
    <property type="entry name" value="HTH_MARR_2"/>
    <property type="match status" value="1"/>
</dbReference>
<keyword evidence="1" id="KW-0805">Transcription regulation</keyword>
<dbReference type="InterPro" id="IPR036388">
    <property type="entry name" value="WH-like_DNA-bd_sf"/>
</dbReference>
<dbReference type="SMART" id="SM00347">
    <property type="entry name" value="HTH_MARR"/>
    <property type="match status" value="1"/>
</dbReference>
<dbReference type="GO" id="GO:0006950">
    <property type="term" value="P:response to stress"/>
    <property type="evidence" value="ECO:0007669"/>
    <property type="project" value="TreeGrafter"/>
</dbReference>
<protein>
    <submittedName>
        <fullName evidence="5">DNA-binding MarR family transcriptional regulator</fullName>
    </submittedName>
</protein>
<sequence length="141" mass="15869">MSTPADRLERELAVLLRRSRAISRDVARTVHPDLEPEAYSLLIRLDDVGSARPSDLAAFFGIGKPTLSRQVQLLERLGLVTRTDDPSDRRAVVLALSETGRAQVHSAREARRRQLREIIADWDEADVEQFATFLHRLTSAV</sequence>
<evidence type="ECO:0000256" key="3">
    <source>
        <dbReference type="ARBA" id="ARBA00023163"/>
    </source>
</evidence>
<gene>
    <name evidence="5" type="ORF">CLV92_10891</name>
</gene>
<reference evidence="5 6" key="1">
    <citation type="submission" date="2018-02" db="EMBL/GenBank/DDBJ databases">
        <title>Genomic Encyclopedia of Archaeal and Bacterial Type Strains, Phase II (KMG-II): from individual species to whole genera.</title>
        <authorList>
            <person name="Goeker M."/>
        </authorList>
    </citation>
    <scope>NUCLEOTIDE SEQUENCE [LARGE SCALE GENOMIC DNA]</scope>
    <source>
        <strain evidence="5 6">DSM 22857</strain>
    </source>
</reference>
<evidence type="ECO:0000256" key="2">
    <source>
        <dbReference type="ARBA" id="ARBA00023125"/>
    </source>
</evidence>